<proteinExistence type="predicted"/>
<dbReference type="Proteomes" id="UP000032352">
    <property type="component" value="Chromosome"/>
</dbReference>
<dbReference type="RefSeq" id="WP_053046423.1">
    <property type="nucleotide sequence ID" value="NZ_CP059733.1"/>
</dbReference>
<organism evidence="1 2">
    <name type="scientific">Thalassomonas viridans</name>
    <dbReference type="NCBI Taxonomy" id="137584"/>
    <lineage>
        <taxon>Bacteria</taxon>
        <taxon>Pseudomonadati</taxon>
        <taxon>Pseudomonadota</taxon>
        <taxon>Gammaproteobacteria</taxon>
        <taxon>Alteromonadales</taxon>
        <taxon>Colwelliaceae</taxon>
        <taxon>Thalassomonas</taxon>
    </lineage>
</organism>
<dbReference type="AlphaFoldDB" id="A0AAF0CAN7"/>
<evidence type="ECO:0000313" key="2">
    <source>
        <dbReference type="Proteomes" id="UP000032352"/>
    </source>
</evidence>
<reference evidence="1 2" key="2">
    <citation type="journal article" date="2022" name="Mar. Drugs">
        <title>Bioassay-Guided Fractionation Leads to the Detection of Cholic Acid Generated by the Rare Thalassomonas sp.</title>
        <authorList>
            <person name="Pheiffer F."/>
            <person name="Schneider Y.K."/>
            <person name="Hansen E.H."/>
            <person name="Andersen J.H."/>
            <person name="Isaksson J."/>
            <person name="Busche T."/>
            <person name="R C."/>
            <person name="Kalinowski J."/>
            <person name="Zyl L.V."/>
            <person name="Trindade M."/>
        </authorList>
    </citation>
    <scope>NUCLEOTIDE SEQUENCE [LARGE SCALE GENOMIC DNA]</scope>
    <source>
        <strain evidence="1 2">XOM25</strain>
    </source>
</reference>
<dbReference type="EMBL" id="CP059733">
    <property type="protein sequence ID" value="WDE06721.1"/>
    <property type="molecule type" value="Genomic_DNA"/>
</dbReference>
<evidence type="ECO:0008006" key="3">
    <source>
        <dbReference type="Google" id="ProtNLM"/>
    </source>
</evidence>
<protein>
    <recommendedName>
        <fullName evidence="3">AbiTii domain-containing protein</fullName>
    </recommendedName>
</protein>
<gene>
    <name evidence="1" type="ORF">SG34_007400</name>
</gene>
<keyword evidence="2" id="KW-1185">Reference proteome</keyword>
<dbReference type="KEGG" id="tvd:SG34_007400"/>
<accession>A0AAF0CAN7</accession>
<reference evidence="1 2" key="1">
    <citation type="journal article" date="2015" name="Genome Announc.">
        <title>Draft Genome Sequences of Marine Isolates of Thalassomonas viridans and Thalassomonas actiniarum.</title>
        <authorList>
            <person name="Olonade I."/>
            <person name="van Zyl L.J."/>
            <person name="Trindade M."/>
        </authorList>
    </citation>
    <scope>NUCLEOTIDE SEQUENCE [LARGE SCALE GENOMIC DNA]</scope>
    <source>
        <strain evidence="1 2">XOM25</strain>
    </source>
</reference>
<name>A0AAF0CAN7_9GAMM</name>
<evidence type="ECO:0000313" key="1">
    <source>
        <dbReference type="EMBL" id="WDE06721.1"/>
    </source>
</evidence>
<sequence length="216" mass="24499">MKKNTAHELKLDILNRLHTLHLTVGSLNAALGLLGLADECKKNFDPKERFEEIFAFVVDDLLKRKWAQIYQPDEKTRIMQQEGKVKAADDTLIALTYEGVSECENQLKQINEPNNVNSMIKIENVSSSSININADNNSSIIQQDYIEPTLFSEMRNAILSSQLEPETKKQLNSEVELLLLNHKRGSFSEGYKDFMQNTSAHITVFTPFLTLLASLL</sequence>